<dbReference type="InterPro" id="IPR036754">
    <property type="entry name" value="YbaK/aa-tRNA-synt-asso_dom_sf"/>
</dbReference>
<gene>
    <name evidence="2" type="ordered locus">HPL003_22700</name>
</gene>
<dbReference type="GO" id="GO:0004812">
    <property type="term" value="F:aminoacyl-tRNA ligase activity"/>
    <property type="evidence" value="ECO:0007669"/>
    <property type="project" value="UniProtKB-KW"/>
</dbReference>
<proteinExistence type="predicted"/>
<reference key="2">
    <citation type="submission" date="2011-11" db="EMBL/GenBank/DDBJ databases">
        <authorList>
            <person name="Shin S.H."/>
            <person name="Kim S."/>
            <person name="Kim J.Y."/>
        </authorList>
    </citation>
    <scope>NUCLEOTIDE SEQUENCE</scope>
    <source>
        <strain>HPL-003</strain>
    </source>
</reference>
<feature type="domain" description="YbaK/aminoacyl-tRNA synthetase-associated" evidence="1">
    <location>
        <begin position="12"/>
        <end position="102"/>
    </location>
</feature>
<dbReference type="GO" id="GO:0002161">
    <property type="term" value="F:aminoacyl-tRNA deacylase activity"/>
    <property type="evidence" value="ECO:0007669"/>
    <property type="project" value="InterPro"/>
</dbReference>
<protein>
    <submittedName>
        <fullName evidence="2">Prolyl-tRNA synthetase class II</fullName>
    </submittedName>
</protein>
<organism evidence="2 3">
    <name type="scientific">Paenibacillus terrae (strain HPL-003)</name>
    <dbReference type="NCBI Taxonomy" id="985665"/>
    <lineage>
        <taxon>Bacteria</taxon>
        <taxon>Bacillati</taxon>
        <taxon>Bacillota</taxon>
        <taxon>Bacilli</taxon>
        <taxon>Bacillales</taxon>
        <taxon>Paenibacillaceae</taxon>
        <taxon>Paenibacillus</taxon>
    </lineage>
</organism>
<dbReference type="EMBL" id="CP003107">
    <property type="protein sequence ID" value="AET61264.1"/>
    <property type="molecule type" value="Genomic_DNA"/>
</dbReference>
<dbReference type="InterPro" id="IPR007214">
    <property type="entry name" value="YbaK/aa-tRNA-synth-assoc-dom"/>
</dbReference>
<name>G7VR05_PAETH</name>
<dbReference type="STRING" id="985665.HPL003_22700"/>
<dbReference type="Gene3D" id="3.90.960.10">
    <property type="entry name" value="YbaK/aminoacyl-tRNA synthetase-associated domain"/>
    <property type="match status" value="1"/>
</dbReference>
<evidence type="ECO:0000313" key="3">
    <source>
        <dbReference type="Proteomes" id="UP000005876"/>
    </source>
</evidence>
<dbReference type="HOGENOM" id="CLU_1693754_0_0_9"/>
<evidence type="ECO:0000259" key="1">
    <source>
        <dbReference type="Pfam" id="PF04073"/>
    </source>
</evidence>
<reference evidence="2 3" key="3">
    <citation type="journal article" date="2012" name="J. Bacteriol.">
        <title>Genome Sequence of Paenibacillus terrae HPL-003, a Xylanase-Producing Bacterium Isolated from Soil Found in Forest Residue.</title>
        <authorList>
            <person name="Shin S.H."/>
            <person name="Kim S."/>
            <person name="Kim J.Y."/>
            <person name="Song H.Y."/>
            <person name="Cho S.J."/>
            <person name="Kim D.R."/>
            <person name="Lee K.I."/>
            <person name="Lim H.K."/>
            <person name="Park N.J."/>
            <person name="Hwang I.T."/>
            <person name="Yang K.S."/>
        </authorList>
    </citation>
    <scope>NUCLEOTIDE SEQUENCE [LARGE SCALE GENOMIC DNA]</scope>
    <source>
        <strain evidence="2 3">HPL-003</strain>
    </source>
</reference>
<reference evidence="3" key="1">
    <citation type="submission" date="2011-11" db="EMBL/GenBank/DDBJ databases">
        <title>Complete sequence of Paenibacillus terrae HPL-003.</title>
        <authorList>
            <person name="Shin S.H."/>
            <person name="Kim S."/>
            <person name="Kim J.Y."/>
        </authorList>
    </citation>
    <scope>NUCLEOTIDE SEQUENCE [LARGE SCALE GENOMIC DNA]</scope>
    <source>
        <strain evidence="3">HPL-003</strain>
    </source>
</reference>
<dbReference type="eggNOG" id="COG0442">
    <property type="taxonomic scope" value="Bacteria"/>
</dbReference>
<evidence type="ECO:0000313" key="2">
    <source>
        <dbReference type="EMBL" id="AET61264.1"/>
    </source>
</evidence>
<keyword evidence="2" id="KW-0030">Aminoacyl-tRNA synthetase</keyword>
<accession>G7VR05</accession>
<dbReference type="Proteomes" id="UP000005876">
    <property type="component" value="Chromosome"/>
</dbReference>
<dbReference type="SUPFAM" id="SSF55826">
    <property type="entry name" value="YbaK/ProRS associated domain"/>
    <property type="match status" value="1"/>
</dbReference>
<dbReference type="KEGG" id="pta:HPL003_22700"/>
<keyword evidence="2" id="KW-0436">Ligase</keyword>
<sequence>MISHQLMEKFHTPGLRTIDQLVESLQIQQQDMIKTLIYMADDQPIAVVVRGDHEINEVKFKHVLGSEKFEIASSDTVSKATGTPSGFIGSYGLTILSVVLMDDREERPGVKFKDSDLLYIIRYPCLVECDLLQVQSHKSLPYGVPETGLACPGLS</sequence>
<dbReference type="AlphaFoldDB" id="G7VR05"/>
<dbReference type="Pfam" id="PF04073">
    <property type="entry name" value="tRNA_edit"/>
    <property type="match status" value="1"/>
</dbReference>